<keyword evidence="6 15" id="KW-0136">Cellulose degradation</keyword>
<evidence type="ECO:0000256" key="11">
    <source>
        <dbReference type="ARBA" id="ARBA00023277"/>
    </source>
</evidence>
<keyword evidence="12 15" id="KW-0624">Polysaccharide degradation</keyword>
<keyword evidence="3 15" id="KW-0964">Secreted</keyword>
<comment type="catalytic activity">
    <reaction evidence="14 15">
        <text>[(1-&gt;4)-beta-D-glucosyl]n+m + reduced acceptor + O2 = 4-dehydro-beta-D-glucosyl-[(1-&gt;4)-beta-D-glucosyl]n-1 + [(1-&gt;4)-beta-D-glucosyl]m + acceptor + H2O.</text>
        <dbReference type="EC" id="1.14.99.56"/>
    </reaction>
</comment>
<evidence type="ECO:0000256" key="14">
    <source>
        <dbReference type="ARBA" id="ARBA00045077"/>
    </source>
</evidence>
<evidence type="ECO:0000256" key="6">
    <source>
        <dbReference type="ARBA" id="ARBA00023001"/>
    </source>
</evidence>
<dbReference type="OrthoDB" id="5558646at2759"/>
<dbReference type="EC" id="1.14.99.56" evidence="15"/>
<dbReference type="GeneID" id="19401544"/>
<evidence type="ECO:0000256" key="7">
    <source>
        <dbReference type="ARBA" id="ARBA00023002"/>
    </source>
</evidence>
<dbReference type="InterPro" id="IPR005103">
    <property type="entry name" value="AA9_LPMO"/>
</dbReference>
<evidence type="ECO:0000256" key="13">
    <source>
        <dbReference type="ARBA" id="ARBA00044502"/>
    </source>
</evidence>
<comment type="similarity">
    <text evidence="13">Belongs to the polysaccharide monooxygenase AA9 family.</text>
</comment>
<keyword evidence="7" id="KW-0560">Oxidoreductase</keyword>
<keyword evidence="9" id="KW-0503">Monooxygenase</keyword>
<comment type="subcellular location">
    <subcellularLocation>
        <location evidence="2 15">Secreted</location>
    </subcellularLocation>
</comment>
<evidence type="ECO:0000313" key="19">
    <source>
        <dbReference type="Proteomes" id="UP000016935"/>
    </source>
</evidence>
<keyword evidence="5 16" id="KW-0732">Signal</keyword>
<comment type="cofactor">
    <cofactor evidence="1">
        <name>Cu(2+)</name>
        <dbReference type="ChEBI" id="CHEBI:29036"/>
    </cofactor>
</comment>
<dbReference type="HOGENOM" id="CLU_031730_0_3_1"/>
<evidence type="ECO:0000256" key="8">
    <source>
        <dbReference type="ARBA" id="ARBA00023008"/>
    </source>
</evidence>
<dbReference type="GO" id="GO:0030245">
    <property type="term" value="P:cellulose catabolic process"/>
    <property type="evidence" value="ECO:0007669"/>
    <property type="project" value="UniProtKB-UniRule"/>
</dbReference>
<feature type="domain" description="Auxiliary Activity family 9 catalytic" evidence="17">
    <location>
        <begin position="38"/>
        <end position="221"/>
    </location>
</feature>
<dbReference type="AlphaFoldDB" id="R0K8R1"/>
<dbReference type="GO" id="GO:0004497">
    <property type="term" value="F:monooxygenase activity"/>
    <property type="evidence" value="ECO:0007669"/>
    <property type="project" value="UniProtKB-KW"/>
</dbReference>
<evidence type="ECO:0000256" key="15">
    <source>
        <dbReference type="RuleBase" id="RU368122"/>
    </source>
</evidence>
<dbReference type="Proteomes" id="UP000016935">
    <property type="component" value="Unassembled WGS sequence"/>
</dbReference>
<evidence type="ECO:0000313" key="18">
    <source>
        <dbReference type="EMBL" id="EOA85849.1"/>
    </source>
</evidence>
<comment type="domain">
    <text evidence="15">Has a modular structure: an endo-beta-1,4-glucanase catalytic module at the N-terminus, a linker rich in serines and threonines, and a C-terminal carbohydrate-binding module (CBM).</text>
</comment>
<evidence type="ECO:0000256" key="12">
    <source>
        <dbReference type="ARBA" id="ARBA00023326"/>
    </source>
</evidence>
<dbReference type="Gene3D" id="2.70.50.70">
    <property type="match status" value="1"/>
</dbReference>
<dbReference type="RefSeq" id="XP_008026441.1">
    <property type="nucleotide sequence ID" value="XM_008028250.1"/>
</dbReference>
<dbReference type="PANTHER" id="PTHR33353">
    <property type="entry name" value="PUTATIVE (AFU_ORTHOLOGUE AFUA_1G12560)-RELATED"/>
    <property type="match status" value="1"/>
</dbReference>
<keyword evidence="4" id="KW-0479">Metal-binding</keyword>
<comment type="function">
    <text evidence="15">Lytic polysaccharide monooxygenase (LMPO) that depolymerizes crystalline and amorphous polysaccharides via the oxidation of scissile alpha- or beta-(1-4)-glycosidic bonds, yielding C1 and/or C4 oxidation products. Catalysis by LPMOs requires the reduction of the active-site copper from Cu(II) to Cu(I) by a reducing agent and H(2)O(2) or O(2) as a cosubstrate.</text>
</comment>
<dbReference type="CDD" id="cd21175">
    <property type="entry name" value="LPMO_AA9"/>
    <property type="match status" value="1"/>
</dbReference>
<dbReference type="PANTHER" id="PTHR33353:SF18">
    <property type="entry name" value="ENDOGLUCANASE II"/>
    <property type="match status" value="1"/>
</dbReference>
<keyword evidence="19" id="KW-1185">Reference proteome</keyword>
<feature type="chain" id="PRO_5004344286" description="AA9 family lytic polysaccharide monooxygenase" evidence="16">
    <location>
        <begin position="19"/>
        <end position="233"/>
    </location>
</feature>
<sequence>MKISTSLALAAAASSVSAHTIFLSVNGGKVGDGVRVPTYDGPVYDVTTNSIACNGPPNDTPAKTDTVITLQAGSKATLTWRHTLTSGPNDVIDASHKGPVMAYMKKVSDAKTDTGIGGGWFKISQDAFDGTKWGVDRLIANHGNQTVTIPACIAPGQYLLRAELIALHAASQSLGAQFYMECAQINVVGASADKTPSTVSFPGAYKQNDAGILYNLYAGSKTYTAPGPAVFTC</sequence>
<evidence type="ECO:0000256" key="4">
    <source>
        <dbReference type="ARBA" id="ARBA00022723"/>
    </source>
</evidence>
<accession>R0K8R1</accession>
<dbReference type="GO" id="GO:0030248">
    <property type="term" value="F:cellulose binding"/>
    <property type="evidence" value="ECO:0007669"/>
    <property type="project" value="UniProtKB-UniRule"/>
</dbReference>
<evidence type="ECO:0000256" key="5">
    <source>
        <dbReference type="ARBA" id="ARBA00022729"/>
    </source>
</evidence>
<feature type="signal peptide" evidence="16">
    <location>
        <begin position="1"/>
        <end position="18"/>
    </location>
</feature>
<organism evidence="18 19">
    <name type="scientific">Exserohilum turcicum (strain 28A)</name>
    <name type="common">Northern leaf blight fungus</name>
    <name type="synonym">Setosphaeria turcica</name>
    <dbReference type="NCBI Taxonomy" id="671987"/>
    <lineage>
        <taxon>Eukaryota</taxon>
        <taxon>Fungi</taxon>
        <taxon>Dikarya</taxon>
        <taxon>Ascomycota</taxon>
        <taxon>Pezizomycotina</taxon>
        <taxon>Dothideomycetes</taxon>
        <taxon>Pleosporomycetidae</taxon>
        <taxon>Pleosporales</taxon>
        <taxon>Pleosporineae</taxon>
        <taxon>Pleosporaceae</taxon>
        <taxon>Exserohilum</taxon>
    </lineage>
</organism>
<gene>
    <name evidence="18" type="ORF">SETTUDRAFT_177551</name>
</gene>
<dbReference type="GO" id="GO:0008810">
    <property type="term" value="F:cellulase activity"/>
    <property type="evidence" value="ECO:0007669"/>
    <property type="project" value="UniProtKB-UniRule"/>
</dbReference>
<keyword evidence="10 15" id="KW-1015">Disulfide bond</keyword>
<dbReference type="Pfam" id="PF03443">
    <property type="entry name" value="AA9"/>
    <property type="match status" value="1"/>
</dbReference>
<evidence type="ECO:0000256" key="10">
    <source>
        <dbReference type="ARBA" id="ARBA00023157"/>
    </source>
</evidence>
<reference evidence="18 19" key="2">
    <citation type="journal article" date="2013" name="PLoS Genet.">
        <title>Comparative genome structure, secondary metabolite, and effector coding capacity across Cochliobolus pathogens.</title>
        <authorList>
            <person name="Condon B.J."/>
            <person name="Leng Y."/>
            <person name="Wu D."/>
            <person name="Bushley K.E."/>
            <person name="Ohm R.A."/>
            <person name="Otillar R."/>
            <person name="Martin J."/>
            <person name="Schackwitz W."/>
            <person name="Grimwood J."/>
            <person name="MohdZainudin N."/>
            <person name="Xue C."/>
            <person name="Wang R."/>
            <person name="Manning V.A."/>
            <person name="Dhillon B."/>
            <person name="Tu Z.J."/>
            <person name="Steffenson B.J."/>
            <person name="Salamov A."/>
            <person name="Sun H."/>
            <person name="Lowry S."/>
            <person name="LaButti K."/>
            <person name="Han J."/>
            <person name="Copeland A."/>
            <person name="Lindquist E."/>
            <person name="Barry K."/>
            <person name="Schmutz J."/>
            <person name="Baker S.E."/>
            <person name="Ciuffetti L.M."/>
            <person name="Grigoriev I.V."/>
            <person name="Zhong S."/>
            <person name="Turgeon B.G."/>
        </authorList>
    </citation>
    <scope>NUCLEOTIDE SEQUENCE [LARGE SCALE GENOMIC DNA]</scope>
    <source>
        <strain evidence="19">28A</strain>
    </source>
</reference>
<dbReference type="STRING" id="671987.R0K8R1"/>
<reference evidence="18 19" key="1">
    <citation type="journal article" date="2012" name="PLoS Pathog.">
        <title>Diverse lifestyles and strategies of plant pathogenesis encoded in the genomes of eighteen Dothideomycetes fungi.</title>
        <authorList>
            <person name="Ohm R.A."/>
            <person name="Feau N."/>
            <person name="Henrissat B."/>
            <person name="Schoch C.L."/>
            <person name="Horwitz B.A."/>
            <person name="Barry K.W."/>
            <person name="Condon B.J."/>
            <person name="Copeland A.C."/>
            <person name="Dhillon B."/>
            <person name="Glaser F."/>
            <person name="Hesse C.N."/>
            <person name="Kosti I."/>
            <person name="LaButti K."/>
            <person name="Lindquist E.A."/>
            <person name="Lucas S."/>
            <person name="Salamov A.A."/>
            <person name="Bradshaw R.E."/>
            <person name="Ciuffetti L."/>
            <person name="Hamelin R.C."/>
            <person name="Kema G.H.J."/>
            <person name="Lawrence C."/>
            <person name="Scott J.A."/>
            <person name="Spatafora J.W."/>
            <person name="Turgeon B.G."/>
            <person name="de Wit P.J.G.M."/>
            <person name="Zhong S."/>
            <person name="Goodwin S.B."/>
            <person name="Grigoriev I.V."/>
        </authorList>
    </citation>
    <scope>NUCLEOTIDE SEQUENCE [LARGE SCALE GENOMIC DNA]</scope>
    <source>
        <strain evidence="19">28A</strain>
    </source>
</reference>
<proteinExistence type="inferred from homology"/>
<dbReference type="GO" id="GO:0046872">
    <property type="term" value="F:metal ion binding"/>
    <property type="evidence" value="ECO:0007669"/>
    <property type="project" value="UniProtKB-KW"/>
</dbReference>
<evidence type="ECO:0000256" key="1">
    <source>
        <dbReference type="ARBA" id="ARBA00001973"/>
    </source>
</evidence>
<name>R0K8R1_EXST2</name>
<keyword evidence="18" id="KW-0378">Hydrolase</keyword>
<evidence type="ECO:0000259" key="17">
    <source>
        <dbReference type="Pfam" id="PF03443"/>
    </source>
</evidence>
<protein>
    <recommendedName>
        <fullName evidence="15">AA9 family lytic polysaccharide monooxygenase</fullName>
        <ecNumber evidence="15">1.14.99.56</ecNumber>
    </recommendedName>
    <alternativeName>
        <fullName evidence="15">Endo-beta-1,4-glucanase</fullName>
    </alternativeName>
    <alternativeName>
        <fullName evidence="15">Glycosyl hydrolase 61 family protein</fullName>
    </alternativeName>
</protein>
<evidence type="ECO:0000256" key="2">
    <source>
        <dbReference type="ARBA" id="ARBA00004613"/>
    </source>
</evidence>
<evidence type="ECO:0000256" key="3">
    <source>
        <dbReference type="ARBA" id="ARBA00022525"/>
    </source>
</evidence>
<dbReference type="InterPro" id="IPR049892">
    <property type="entry name" value="AA9"/>
</dbReference>
<evidence type="ECO:0000256" key="9">
    <source>
        <dbReference type="ARBA" id="ARBA00023033"/>
    </source>
</evidence>
<dbReference type="GO" id="GO:0005576">
    <property type="term" value="C:extracellular region"/>
    <property type="evidence" value="ECO:0007669"/>
    <property type="project" value="UniProtKB-SubCell"/>
</dbReference>
<keyword evidence="8" id="KW-0186">Copper</keyword>
<evidence type="ECO:0000256" key="16">
    <source>
        <dbReference type="SAM" id="SignalP"/>
    </source>
</evidence>
<dbReference type="EMBL" id="KB908626">
    <property type="protein sequence ID" value="EOA85849.1"/>
    <property type="molecule type" value="Genomic_DNA"/>
</dbReference>
<dbReference type="eggNOG" id="ENOG502SJGH">
    <property type="taxonomic scope" value="Eukaryota"/>
</dbReference>
<keyword evidence="11 15" id="KW-0119">Carbohydrate metabolism</keyword>